<dbReference type="Proteomes" id="UP000185984">
    <property type="component" value="Unassembled WGS sequence"/>
</dbReference>
<evidence type="ECO:0000313" key="2">
    <source>
        <dbReference type="Proteomes" id="UP000185984"/>
    </source>
</evidence>
<dbReference type="STRING" id="247279.NIES1031_01530"/>
<dbReference type="EMBL" id="MRCC01000001">
    <property type="protein sequence ID" value="OKH29292.1"/>
    <property type="molecule type" value="Genomic_DNA"/>
</dbReference>
<dbReference type="Pfam" id="PF03400">
    <property type="entry name" value="DDE_Tnp_IS1"/>
    <property type="match status" value="1"/>
</dbReference>
<dbReference type="GO" id="GO:0004803">
    <property type="term" value="F:transposase activity"/>
    <property type="evidence" value="ECO:0007669"/>
    <property type="project" value="InterPro"/>
</dbReference>
<proteinExistence type="predicted"/>
<keyword evidence="2" id="KW-1185">Reference proteome</keyword>
<reference evidence="1 2" key="1">
    <citation type="submission" date="2016-11" db="EMBL/GenBank/DDBJ databases">
        <title>Draft Genome Sequences of Nine Cyanobacterial Strains from Diverse Habitats.</title>
        <authorList>
            <person name="Zhu T."/>
            <person name="Hou S."/>
            <person name="Lu X."/>
            <person name="Hess W.R."/>
        </authorList>
    </citation>
    <scope>NUCLEOTIDE SEQUENCE [LARGE SCALE GENOMIC DNA]</scope>
    <source>
        <strain evidence="1 2">5.2 s.c.1</strain>
    </source>
</reference>
<protein>
    <recommendedName>
        <fullName evidence="3">IS1 transposase</fullName>
    </recommendedName>
</protein>
<comment type="caution">
    <text evidence="1">The sequence shown here is derived from an EMBL/GenBank/DDBJ whole genome shotgun (WGS) entry which is preliminary data.</text>
</comment>
<dbReference type="AlphaFoldDB" id="A0A1U7I053"/>
<sequence length="96" mass="10972">MQAGILAWVIGDRSAATFKRLWLIVKCWHCFFYVTDGWKVYPMFIEPGDQIVSKIYMTRVVFTPLITALFEVLDGSSASLIHYPFSNAVVIKAMIH</sequence>
<dbReference type="InterPro" id="IPR005063">
    <property type="entry name" value="Transposase_27"/>
</dbReference>
<name>A0A1U7I053_9CHRO</name>
<gene>
    <name evidence="1" type="ORF">NIES1031_01530</name>
</gene>
<dbReference type="GO" id="GO:0006313">
    <property type="term" value="P:DNA transposition"/>
    <property type="evidence" value="ECO:0007669"/>
    <property type="project" value="InterPro"/>
</dbReference>
<organism evidence="1 2">
    <name type="scientific">Chroogloeocystis siderophila 5.2 s.c.1</name>
    <dbReference type="NCBI Taxonomy" id="247279"/>
    <lineage>
        <taxon>Bacteria</taxon>
        <taxon>Bacillati</taxon>
        <taxon>Cyanobacteriota</taxon>
        <taxon>Cyanophyceae</taxon>
        <taxon>Oscillatoriophycideae</taxon>
        <taxon>Chroococcales</taxon>
        <taxon>Chroococcaceae</taxon>
        <taxon>Chroogloeocystis</taxon>
    </lineage>
</organism>
<evidence type="ECO:0008006" key="3">
    <source>
        <dbReference type="Google" id="ProtNLM"/>
    </source>
</evidence>
<dbReference type="GO" id="GO:0003677">
    <property type="term" value="F:DNA binding"/>
    <property type="evidence" value="ECO:0007669"/>
    <property type="project" value="InterPro"/>
</dbReference>
<accession>A0A1U7I053</accession>
<evidence type="ECO:0000313" key="1">
    <source>
        <dbReference type="EMBL" id="OKH29292.1"/>
    </source>
</evidence>